<proteinExistence type="predicted"/>
<organism evidence="1 2">
    <name type="scientific">Cricetulus griseus</name>
    <name type="common">Chinese hamster</name>
    <name type="synonym">Cricetulus barabensis griseus</name>
    <dbReference type="NCBI Taxonomy" id="10029"/>
    <lineage>
        <taxon>Eukaryota</taxon>
        <taxon>Metazoa</taxon>
        <taxon>Chordata</taxon>
        <taxon>Craniata</taxon>
        <taxon>Vertebrata</taxon>
        <taxon>Euteleostomi</taxon>
        <taxon>Mammalia</taxon>
        <taxon>Eutheria</taxon>
        <taxon>Euarchontoglires</taxon>
        <taxon>Glires</taxon>
        <taxon>Rodentia</taxon>
        <taxon>Myomorpha</taxon>
        <taxon>Muroidea</taxon>
        <taxon>Cricetidae</taxon>
        <taxon>Cricetinae</taxon>
        <taxon>Cricetulus</taxon>
    </lineage>
</organism>
<accession>A0A061IP59</accession>
<dbReference type="AlphaFoldDB" id="A0A061IP59"/>
<gene>
    <name evidence="1" type="ORF">H671_1g3032</name>
</gene>
<protein>
    <submittedName>
        <fullName evidence="1">Uncharacterized protein</fullName>
    </submittedName>
</protein>
<evidence type="ECO:0000313" key="2">
    <source>
        <dbReference type="Proteomes" id="UP000030759"/>
    </source>
</evidence>
<sequence length="90" mass="9703">MAQWGLRASDQDLAFDNSPGPDIILGSGGKQAIHISLFLTIVTSLDPPPPAMNPSASPLFHFPNPYSHTIMVPDRLPRTRGLTRSQVVLG</sequence>
<evidence type="ECO:0000313" key="1">
    <source>
        <dbReference type="EMBL" id="ERE88486.1"/>
    </source>
</evidence>
<reference evidence="2" key="1">
    <citation type="journal article" date="2013" name="Nat. Biotechnol.">
        <title>Chinese hamster genome sequenced from sorted chromosomes.</title>
        <authorList>
            <person name="Brinkrolf K."/>
            <person name="Rupp O."/>
            <person name="Laux H."/>
            <person name="Kollin F."/>
            <person name="Ernst W."/>
            <person name="Linke B."/>
            <person name="Kofler R."/>
            <person name="Romand S."/>
            <person name="Hesse F."/>
            <person name="Budach W.E."/>
            <person name="Galosy S."/>
            <person name="Muller D."/>
            <person name="Noll T."/>
            <person name="Wienberg J."/>
            <person name="Jostock T."/>
            <person name="Leonard M."/>
            <person name="Grillari J."/>
            <person name="Tauch A."/>
            <person name="Goesmann A."/>
            <person name="Helk B."/>
            <person name="Mott J.E."/>
            <person name="Puhler A."/>
            <person name="Borth N."/>
        </authorList>
    </citation>
    <scope>NUCLEOTIDE SEQUENCE [LARGE SCALE GENOMIC DNA]</scope>
    <source>
        <strain evidence="2">17A/GY</strain>
    </source>
</reference>
<dbReference type="Proteomes" id="UP000030759">
    <property type="component" value="Unassembled WGS sequence"/>
</dbReference>
<dbReference type="EMBL" id="KE665840">
    <property type="protein sequence ID" value="ERE88486.1"/>
    <property type="molecule type" value="Genomic_DNA"/>
</dbReference>
<name>A0A061IP59_CRIGR</name>